<keyword evidence="4" id="KW-0812">Transmembrane</keyword>
<keyword evidence="8" id="KW-1185">Reference proteome</keyword>
<keyword evidence="2 4" id="KW-0472">Membrane</keyword>
<sequence length="276" mass="29528">MEDQQPAAGDLTDAEQPPRKRRWWPSRGRDKSAVAATEGVEPDSDASEVETSESPTDDAVESDTATAESSDSDEASDSDGASESDEAAVDEAGEAAVTETDAARRPVGRRLAIVVGAAAVLFVASAAFAGAMVQPYVKDRATVDTKLRVASTAANAITTLWTYNPDNMDKLADRAAQYLSGDFEAQYRKYIDAIVAPNKQAQITNTTEVTGAAVESLNANNATAIVYTNTTSTSPLSKNVPALRYLSYRLTMKRDHARWLVTKMTTITSLDLTPQI</sequence>
<dbReference type="Proteomes" id="UP000192441">
    <property type="component" value="Unassembled WGS sequence"/>
</dbReference>
<dbReference type="AlphaFoldDB" id="A0A7I7W0V4"/>
<evidence type="ECO:0000313" key="7">
    <source>
        <dbReference type="Proteomes" id="UP000192441"/>
    </source>
</evidence>
<name>A0A7I7W0V4_9MYCO</name>
<accession>A0A7I7W0V4</accession>
<evidence type="ECO:0000256" key="2">
    <source>
        <dbReference type="ARBA" id="ARBA00023136"/>
    </source>
</evidence>
<dbReference type="EMBL" id="AP022606">
    <property type="protein sequence ID" value="BBZ11166.1"/>
    <property type="molecule type" value="Genomic_DNA"/>
</dbReference>
<feature type="compositionally biased region" description="Acidic residues" evidence="3">
    <location>
        <begin position="70"/>
        <end position="93"/>
    </location>
</feature>
<evidence type="ECO:0000256" key="4">
    <source>
        <dbReference type="SAM" id="Phobius"/>
    </source>
</evidence>
<gene>
    <name evidence="6" type="ORF">BST20_20210</name>
    <name evidence="5" type="ORF">MBRA_13610</name>
</gene>
<evidence type="ECO:0000256" key="1">
    <source>
        <dbReference type="ARBA" id="ARBA00004370"/>
    </source>
</evidence>
<dbReference type="EMBL" id="MVHM01000015">
    <property type="protein sequence ID" value="ORA34349.1"/>
    <property type="molecule type" value="Genomic_DNA"/>
</dbReference>
<dbReference type="OrthoDB" id="4761205at2"/>
<feature type="transmembrane region" description="Helical" evidence="4">
    <location>
        <begin position="111"/>
        <end position="133"/>
    </location>
</feature>
<protein>
    <submittedName>
        <fullName evidence="6">Mammalian cell entry protein</fullName>
    </submittedName>
</protein>
<dbReference type="RefSeq" id="WP_083133192.1">
    <property type="nucleotide sequence ID" value="NZ_AP022606.1"/>
</dbReference>
<evidence type="ECO:0000256" key="3">
    <source>
        <dbReference type="SAM" id="MobiDB-lite"/>
    </source>
</evidence>
<reference evidence="5 8" key="2">
    <citation type="journal article" date="2019" name="Emerg. Microbes Infect.">
        <title>Comprehensive subspecies identification of 175 nontuberculous mycobacteria species based on 7547 genomic profiles.</title>
        <authorList>
            <person name="Matsumoto Y."/>
            <person name="Kinjo T."/>
            <person name="Motooka D."/>
            <person name="Nabeya D."/>
            <person name="Jung N."/>
            <person name="Uechi K."/>
            <person name="Horii T."/>
            <person name="Iida T."/>
            <person name="Fujita J."/>
            <person name="Nakamura S."/>
        </authorList>
    </citation>
    <scope>NUCLEOTIDE SEQUENCE [LARGE SCALE GENOMIC DNA]</scope>
    <source>
        <strain evidence="5 8">JCM 12687</strain>
    </source>
</reference>
<dbReference type="PANTHER" id="PTHR37042">
    <property type="entry name" value="OUTER MEMBRANE PROTEIN RV1973"/>
    <property type="match status" value="1"/>
</dbReference>
<dbReference type="PANTHER" id="PTHR37042:SF4">
    <property type="entry name" value="OUTER MEMBRANE PROTEIN RV1973"/>
    <property type="match status" value="1"/>
</dbReference>
<reference evidence="6 7" key="1">
    <citation type="submission" date="2016-12" db="EMBL/GenBank/DDBJ databases">
        <title>The new phylogeny of genus Mycobacterium.</title>
        <authorList>
            <person name="Tortoli E."/>
            <person name="Trovato A."/>
            <person name="Cirillo D.M."/>
        </authorList>
    </citation>
    <scope>NUCLEOTIDE SEQUENCE [LARGE SCALE GENOMIC DNA]</scope>
    <source>
        <strain evidence="6 7">DSM 44624</strain>
    </source>
</reference>
<evidence type="ECO:0000313" key="8">
    <source>
        <dbReference type="Proteomes" id="UP000467379"/>
    </source>
</evidence>
<proteinExistence type="predicted"/>
<reference evidence="5" key="3">
    <citation type="submission" date="2020-02" db="EMBL/GenBank/DDBJ databases">
        <authorList>
            <person name="Matsumoto Y."/>
            <person name="Motooka D."/>
            <person name="Nakamura S."/>
        </authorList>
    </citation>
    <scope>NUCLEOTIDE SEQUENCE</scope>
    <source>
        <strain evidence="5">JCM 12687</strain>
    </source>
</reference>
<evidence type="ECO:0000313" key="5">
    <source>
        <dbReference type="EMBL" id="BBZ11166.1"/>
    </source>
</evidence>
<comment type="subcellular location">
    <subcellularLocation>
        <location evidence="1">Membrane</location>
    </subcellularLocation>
</comment>
<organism evidence="6 7">
    <name type="scientific">Mycobacterium branderi</name>
    <dbReference type="NCBI Taxonomy" id="43348"/>
    <lineage>
        <taxon>Bacteria</taxon>
        <taxon>Bacillati</taxon>
        <taxon>Actinomycetota</taxon>
        <taxon>Actinomycetes</taxon>
        <taxon>Mycobacteriales</taxon>
        <taxon>Mycobacteriaceae</taxon>
        <taxon>Mycobacterium</taxon>
    </lineage>
</organism>
<evidence type="ECO:0000313" key="6">
    <source>
        <dbReference type="EMBL" id="ORA34349.1"/>
    </source>
</evidence>
<dbReference type="GO" id="GO:0016020">
    <property type="term" value="C:membrane"/>
    <property type="evidence" value="ECO:0007669"/>
    <property type="project" value="UniProtKB-SubCell"/>
</dbReference>
<feature type="compositionally biased region" description="Acidic residues" evidence="3">
    <location>
        <begin position="40"/>
        <end position="61"/>
    </location>
</feature>
<feature type="region of interest" description="Disordered" evidence="3">
    <location>
        <begin position="1"/>
        <end position="101"/>
    </location>
</feature>
<keyword evidence="4" id="KW-1133">Transmembrane helix</keyword>
<dbReference type="Proteomes" id="UP000467379">
    <property type="component" value="Chromosome"/>
</dbReference>